<protein>
    <recommendedName>
        <fullName evidence="2">NAD(+) synthase (glutamine-hydrolyzing)</fullName>
    </recommendedName>
</protein>
<proteinExistence type="predicted"/>
<evidence type="ECO:0000313" key="1">
    <source>
        <dbReference type="EMBL" id="OQA60313.1"/>
    </source>
</evidence>
<reference evidence="1" key="1">
    <citation type="submission" date="2017-02" db="EMBL/GenBank/DDBJ databases">
        <title>Delving into the versatile metabolic prowess of the omnipresent phylum Bacteroidetes.</title>
        <authorList>
            <person name="Nobu M.K."/>
            <person name="Mei R."/>
            <person name="Narihiro T."/>
            <person name="Kuroda K."/>
            <person name="Liu W.-T."/>
        </authorList>
    </citation>
    <scope>NUCLEOTIDE SEQUENCE</scope>
    <source>
        <strain evidence="1">ADurb.Bin276</strain>
    </source>
</reference>
<dbReference type="EMBL" id="MWBQ01000038">
    <property type="protein sequence ID" value="OQA60313.1"/>
    <property type="molecule type" value="Genomic_DNA"/>
</dbReference>
<sequence length="107" mass="12396">MHQPKERSYTPGYYSKSTISGTEVQSIRSRYTSTLSDFDQIVELWIEDGFSIEEMTARGFDRRMVLWAVQRIDQNEYKRKQAPPGLKVTSKAFGSGRRMPIAADYSY</sequence>
<name>A0A1V5T1E2_9BACT</name>
<accession>A0A1V5T1E2</accession>
<evidence type="ECO:0008006" key="2">
    <source>
        <dbReference type="Google" id="ProtNLM"/>
    </source>
</evidence>
<dbReference type="AlphaFoldDB" id="A0A1V5T1E2"/>
<comment type="caution">
    <text evidence="1">The sequence shown here is derived from an EMBL/GenBank/DDBJ whole genome shotgun (WGS) entry which is preliminary data.</text>
</comment>
<organism evidence="1">
    <name type="scientific">Candidatus Atribacter allofermentans</name>
    <dbReference type="NCBI Taxonomy" id="1852833"/>
    <lineage>
        <taxon>Bacteria</taxon>
        <taxon>Pseudomonadati</taxon>
        <taxon>Atribacterota</taxon>
        <taxon>Atribacteria</taxon>
        <taxon>Atribacterales</taxon>
        <taxon>Atribacteraceae</taxon>
        <taxon>Atribacter</taxon>
    </lineage>
</organism>
<dbReference type="Proteomes" id="UP000485569">
    <property type="component" value="Unassembled WGS sequence"/>
</dbReference>
<dbReference type="Gene3D" id="1.10.10.1510">
    <property type="match status" value="1"/>
</dbReference>
<gene>
    <name evidence="1" type="ORF">BWY41_00646</name>
</gene>